<reference evidence="5" key="1">
    <citation type="submission" date="2022-01" db="EMBL/GenBank/DDBJ databases">
        <authorList>
            <person name="King R."/>
        </authorList>
    </citation>
    <scope>NUCLEOTIDE SEQUENCE</scope>
</reference>
<comment type="similarity">
    <text evidence="2">Belongs to the major royal jelly protein family.</text>
</comment>
<keyword evidence="3" id="KW-0964">Secreted</keyword>
<evidence type="ECO:0000256" key="1">
    <source>
        <dbReference type="ARBA" id="ARBA00004613"/>
    </source>
</evidence>
<dbReference type="InterPro" id="IPR011042">
    <property type="entry name" value="6-blade_b-propeller_TolB-like"/>
</dbReference>
<gene>
    <name evidence="5" type="ORF">PSYICH_LOCUS8499</name>
</gene>
<comment type="subcellular location">
    <subcellularLocation>
        <location evidence="1">Secreted</location>
    </subcellularLocation>
</comment>
<evidence type="ECO:0000313" key="5">
    <source>
        <dbReference type="EMBL" id="CAH1108279.1"/>
    </source>
</evidence>
<dbReference type="SUPFAM" id="SSF101898">
    <property type="entry name" value="NHL repeat"/>
    <property type="match status" value="1"/>
</dbReference>
<dbReference type="PANTHER" id="PTHR10009:SF13">
    <property type="entry name" value="DOPAMINECHROME TAUTOMERASE"/>
    <property type="match status" value="1"/>
</dbReference>
<dbReference type="PRINTS" id="PR01366">
    <property type="entry name" value="ROYALJELLY"/>
</dbReference>
<organism evidence="5 6">
    <name type="scientific">Psylliodes chrysocephalus</name>
    <dbReference type="NCBI Taxonomy" id="3402493"/>
    <lineage>
        <taxon>Eukaryota</taxon>
        <taxon>Metazoa</taxon>
        <taxon>Ecdysozoa</taxon>
        <taxon>Arthropoda</taxon>
        <taxon>Hexapoda</taxon>
        <taxon>Insecta</taxon>
        <taxon>Pterygota</taxon>
        <taxon>Neoptera</taxon>
        <taxon>Endopterygota</taxon>
        <taxon>Coleoptera</taxon>
        <taxon>Polyphaga</taxon>
        <taxon>Cucujiformia</taxon>
        <taxon>Chrysomeloidea</taxon>
        <taxon>Chrysomelidae</taxon>
        <taxon>Galerucinae</taxon>
        <taxon>Alticini</taxon>
        <taxon>Psylliodes</taxon>
    </lineage>
</organism>
<protein>
    <submittedName>
        <fullName evidence="5">Uncharacterized protein</fullName>
    </submittedName>
</protein>
<sequence>MVAANSGNWFQSWGPPSFITDQQPIYSPLPLRNVSSPSNYDFNYQPLVQSSPAYGPNSLLTYMLALSVAKPKPRYYTGSEGIRIETTGPFKTWYYWKTLDFAYPTEEDRQIAILKEEFIPKNNLPLGVEVFKHRIFVSMPKWKPGVPATLAVIPRIPRESSPNLVPYPNWDWHRTDTCESITSVFRVAADTCGRLWVLDSGLINVTIKPKQICPPKILVFDLKTDELLFKHVLPDEFIKEDSLYSNIIVDVRHDCENVHAYLADVWRFGIVVFSLARMKSWRITDHLFFPEPLAAAYKVHNLNFEWTDGIFGMALSPYSRYETDRILYFHPMSSFREFYVKTSVICNETGWSEIKNAFRVMGQSRGKSGHVSASRIDRNGIMFYNLVTRDSVGCWDSRKPYKRSNLGLVAQDEETLVFPNDLKIDQEKRQSVWVLSNKLPFYLYEGLDHDKINFRVLSAYVDEAVKNTICDPKITGYDTFVDYQGEDDCY</sequence>
<dbReference type="Gene3D" id="2.120.10.30">
    <property type="entry name" value="TolB, C-terminal domain"/>
    <property type="match status" value="1"/>
</dbReference>
<dbReference type="InterPro" id="IPR017996">
    <property type="entry name" value="MRJP/yellow-related"/>
</dbReference>
<dbReference type="Pfam" id="PF03022">
    <property type="entry name" value="MRJP"/>
    <property type="match status" value="1"/>
</dbReference>
<keyword evidence="4" id="KW-0732">Signal</keyword>
<accession>A0A9P0D0H0</accession>
<dbReference type="Proteomes" id="UP001153636">
    <property type="component" value="Chromosome 3"/>
</dbReference>
<evidence type="ECO:0000256" key="2">
    <source>
        <dbReference type="ARBA" id="ARBA00009127"/>
    </source>
</evidence>
<name>A0A9P0D0H0_9CUCU</name>
<dbReference type="AlphaFoldDB" id="A0A9P0D0H0"/>
<dbReference type="FunFam" id="2.120.10.30:FF:000045">
    <property type="entry name" value="Blast:Protein yellow"/>
    <property type="match status" value="1"/>
</dbReference>
<evidence type="ECO:0000313" key="6">
    <source>
        <dbReference type="Proteomes" id="UP001153636"/>
    </source>
</evidence>
<dbReference type="GO" id="GO:0005576">
    <property type="term" value="C:extracellular region"/>
    <property type="evidence" value="ECO:0007669"/>
    <property type="project" value="UniProtKB-SubCell"/>
</dbReference>
<proteinExistence type="inferred from homology"/>
<dbReference type="PANTHER" id="PTHR10009">
    <property type="entry name" value="PROTEIN YELLOW-RELATED"/>
    <property type="match status" value="1"/>
</dbReference>
<evidence type="ECO:0000256" key="4">
    <source>
        <dbReference type="ARBA" id="ARBA00022729"/>
    </source>
</evidence>
<dbReference type="EMBL" id="OV651815">
    <property type="protein sequence ID" value="CAH1108279.1"/>
    <property type="molecule type" value="Genomic_DNA"/>
</dbReference>
<dbReference type="OrthoDB" id="7776143at2759"/>
<evidence type="ECO:0000256" key="3">
    <source>
        <dbReference type="ARBA" id="ARBA00022525"/>
    </source>
</evidence>
<keyword evidence="6" id="KW-1185">Reference proteome</keyword>